<keyword evidence="5" id="KW-0812">Transmembrane</keyword>
<keyword evidence="5" id="KW-1133">Transmembrane helix</keyword>
<comment type="caution">
    <text evidence="7">The sequence shown here is derived from an EMBL/GenBank/DDBJ whole genome shotgun (WGS) entry which is preliminary data.</text>
</comment>
<keyword evidence="2" id="KW-0201">Cytochrome c-type biogenesis</keyword>
<evidence type="ECO:0000313" key="7">
    <source>
        <dbReference type="EMBL" id="KAB2823275.1"/>
    </source>
</evidence>
<keyword evidence="5" id="KW-0472">Membrane</keyword>
<dbReference type="PROSITE" id="PS50005">
    <property type="entry name" value="TPR"/>
    <property type="match status" value="1"/>
</dbReference>
<dbReference type="Pfam" id="PF23914">
    <property type="entry name" value="TPR_CcmH_CycH"/>
    <property type="match status" value="1"/>
</dbReference>
<protein>
    <submittedName>
        <fullName evidence="7">Heme lyase</fullName>
    </submittedName>
</protein>
<dbReference type="AlphaFoldDB" id="A0A6N6RP90"/>
<evidence type="ECO:0000313" key="8">
    <source>
        <dbReference type="Proteomes" id="UP000434870"/>
    </source>
</evidence>
<evidence type="ECO:0000256" key="5">
    <source>
        <dbReference type="SAM" id="Phobius"/>
    </source>
</evidence>
<name>A0A6N6RP90_9GAMM</name>
<dbReference type="GO" id="GO:0016829">
    <property type="term" value="F:lyase activity"/>
    <property type="evidence" value="ECO:0007669"/>
    <property type="project" value="UniProtKB-KW"/>
</dbReference>
<reference evidence="7 8" key="1">
    <citation type="submission" date="2019-09" db="EMBL/GenBank/DDBJ databases">
        <title>Genome of Aliivibrio finisterrensis LMG 23869 (type strain).</title>
        <authorList>
            <person name="Bowman J.P."/>
        </authorList>
    </citation>
    <scope>NUCLEOTIDE SEQUENCE [LARGE SCALE GENOMIC DNA]</scope>
    <source>
        <strain evidence="7 8">LMG 23869</strain>
    </source>
</reference>
<dbReference type="Gene3D" id="1.25.40.10">
    <property type="entry name" value="Tetratricopeptide repeat domain"/>
    <property type="match status" value="1"/>
</dbReference>
<dbReference type="GO" id="GO:0017004">
    <property type="term" value="P:cytochrome complex assembly"/>
    <property type="evidence" value="ECO:0007669"/>
    <property type="project" value="UniProtKB-KW"/>
</dbReference>
<organism evidence="7 8">
    <name type="scientific">Aliivibrio finisterrensis</name>
    <dbReference type="NCBI Taxonomy" id="511998"/>
    <lineage>
        <taxon>Bacteria</taxon>
        <taxon>Pseudomonadati</taxon>
        <taxon>Pseudomonadota</taxon>
        <taxon>Gammaproteobacteria</taxon>
        <taxon>Vibrionales</taxon>
        <taxon>Vibrionaceae</taxon>
        <taxon>Aliivibrio</taxon>
    </lineage>
</organism>
<proteinExistence type="predicted"/>
<feature type="transmembrane region" description="Helical" evidence="5">
    <location>
        <begin position="31"/>
        <end position="49"/>
    </location>
</feature>
<gene>
    <name evidence="7" type="ORF">F8B77_16440</name>
</gene>
<dbReference type="PANTHER" id="PTHR47870">
    <property type="entry name" value="CYTOCHROME C-TYPE BIOGENESIS PROTEIN CCMH"/>
    <property type="match status" value="1"/>
</dbReference>
<evidence type="ECO:0000256" key="2">
    <source>
        <dbReference type="ARBA" id="ARBA00022748"/>
    </source>
</evidence>
<evidence type="ECO:0000256" key="1">
    <source>
        <dbReference type="ARBA" id="ARBA00022737"/>
    </source>
</evidence>
<dbReference type="InterPro" id="IPR019734">
    <property type="entry name" value="TPR_rpt"/>
</dbReference>
<accession>A0A6N6RP90</accession>
<dbReference type="InterPro" id="IPR011990">
    <property type="entry name" value="TPR-like_helical_dom_sf"/>
</dbReference>
<dbReference type="PANTHER" id="PTHR47870:SF1">
    <property type="entry name" value="CYTOCHROME C-TYPE BIOGENESIS PROTEIN CCMH"/>
    <property type="match status" value="1"/>
</dbReference>
<evidence type="ECO:0000256" key="4">
    <source>
        <dbReference type="PROSITE-ProRule" id="PRU00339"/>
    </source>
</evidence>
<keyword evidence="1" id="KW-0677">Repeat</keyword>
<dbReference type="RefSeq" id="WP_151656664.1">
    <property type="nucleotide sequence ID" value="NZ_WBVP01000028.1"/>
</dbReference>
<dbReference type="InterPro" id="IPR056413">
    <property type="entry name" value="TPR_CcmH_CycH"/>
</dbReference>
<feature type="domain" description="Cytochrome c-type biogenesis protein H TPR" evidence="6">
    <location>
        <begin position="77"/>
        <end position="188"/>
    </location>
</feature>
<keyword evidence="7" id="KW-0456">Lyase</keyword>
<sequence length="218" mass="25184">MIIMMLLSFVIIAAVLWWFYSRDKATSLNPVWMIFFVVISMIVIFSSGLRPEKFAVNNKVITEPLGPLSYDDKMRYLEDQLKASPNNADLWFEIGQGYLLNGEFNNANICFDYALRLSDEPTANQYAAKATTQYYAHSQIINEEIQTLLNKALELDEYNQAALTLIASDHFVTFRYQKAINAWQKILDSERVDVDRVTIINSINQAKQLMQARRYLKS</sequence>
<dbReference type="Proteomes" id="UP000434870">
    <property type="component" value="Unassembled WGS sequence"/>
</dbReference>
<keyword evidence="3 4" id="KW-0802">TPR repeat</keyword>
<dbReference type="InterPro" id="IPR051263">
    <property type="entry name" value="C-type_cytochrome_biogenesis"/>
</dbReference>
<dbReference type="EMBL" id="WBVP01000028">
    <property type="protein sequence ID" value="KAB2823275.1"/>
    <property type="molecule type" value="Genomic_DNA"/>
</dbReference>
<feature type="repeat" description="TPR" evidence="4">
    <location>
        <begin position="88"/>
        <end position="121"/>
    </location>
</feature>
<evidence type="ECO:0000259" key="6">
    <source>
        <dbReference type="Pfam" id="PF23914"/>
    </source>
</evidence>
<evidence type="ECO:0000256" key="3">
    <source>
        <dbReference type="ARBA" id="ARBA00022803"/>
    </source>
</evidence>
<dbReference type="SUPFAM" id="SSF48452">
    <property type="entry name" value="TPR-like"/>
    <property type="match status" value="1"/>
</dbReference>